<evidence type="ECO:0000256" key="6">
    <source>
        <dbReference type="PIRSR" id="PIRSR005096-1"/>
    </source>
</evidence>
<dbReference type="InterPro" id="IPR011013">
    <property type="entry name" value="Gal_mutarotase_sf_dom"/>
</dbReference>
<dbReference type="Proteomes" id="UP000621492">
    <property type="component" value="Unassembled WGS sequence"/>
</dbReference>
<gene>
    <name evidence="9" type="primary">galM</name>
    <name evidence="9" type="ORF">GCM10011409_27520</name>
</gene>
<dbReference type="InterPro" id="IPR047215">
    <property type="entry name" value="Galactose_mutarotase-like"/>
</dbReference>
<protein>
    <recommendedName>
        <fullName evidence="5">Aldose 1-epimerase</fullName>
        <ecNumber evidence="5">5.1.3.3</ecNumber>
    </recommendedName>
</protein>
<evidence type="ECO:0000256" key="2">
    <source>
        <dbReference type="ARBA" id="ARBA00006206"/>
    </source>
</evidence>
<proteinExistence type="inferred from homology"/>
<evidence type="ECO:0000313" key="9">
    <source>
        <dbReference type="EMBL" id="GGB48490.1"/>
    </source>
</evidence>
<dbReference type="AlphaFoldDB" id="A0A9W5TZ46"/>
<reference evidence="9" key="2">
    <citation type="submission" date="2020-09" db="EMBL/GenBank/DDBJ databases">
        <authorList>
            <person name="Sun Q."/>
            <person name="Zhou Y."/>
        </authorList>
    </citation>
    <scope>NUCLEOTIDE SEQUENCE</scope>
    <source>
        <strain evidence="9">CGMCC 1.15454</strain>
    </source>
</reference>
<dbReference type="PANTHER" id="PTHR10091">
    <property type="entry name" value="ALDOSE-1-EPIMERASE"/>
    <property type="match status" value="1"/>
</dbReference>
<comment type="similarity">
    <text evidence="2 5">Belongs to the aldose epimerase family.</text>
</comment>
<evidence type="ECO:0000256" key="3">
    <source>
        <dbReference type="ARBA" id="ARBA00023235"/>
    </source>
</evidence>
<keyword evidence="10" id="KW-1185">Reference proteome</keyword>
<dbReference type="InterPro" id="IPR015443">
    <property type="entry name" value="Aldose_1-epimerase"/>
</dbReference>
<dbReference type="GO" id="GO:0030246">
    <property type="term" value="F:carbohydrate binding"/>
    <property type="evidence" value="ECO:0007669"/>
    <property type="project" value="InterPro"/>
</dbReference>
<feature type="binding site" evidence="8">
    <location>
        <begin position="175"/>
        <end position="177"/>
    </location>
    <ligand>
        <name>beta-D-galactose</name>
        <dbReference type="ChEBI" id="CHEBI:27667"/>
    </ligand>
</feature>
<keyword evidence="3 5" id="KW-0413">Isomerase</keyword>
<evidence type="ECO:0000256" key="4">
    <source>
        <dbReference type="ARBA" id="ARBA00023277"/>
    </source>
</evidence>
<dbReference type="PIRSF" id="PIRSF005096">
    <property type="entry name" value="GALM"/>
    <property type="match status" value="1"/>
</dbReference>
<comment type="pathway">
    <text evidence="1 5">Carbohydrate metabolism; hexose metabolism.</text>
</comment>
<accession>A0A9W5TZ46</accession>
<dbReference type="GO" id="GO:0004034">
    <property type="term" value="F:aldose 1-epimerase activity"/>
    <property type="evidence" value="ECO:0007669"/>
    <property type="project" value="UniProtKB-EC"/>
</dbReference>
<name>A0A9W5TZ46_9BACI</name>
<dbReference type="GO" id="GO:0033499">
    <property type="term" value="P:galactose catabolic process via UDP-galactose, Leloir pathway"/>
    <property type="evidence" value="ECO:0007669"/>
    <property type="project" value="TreeGrafter"/>
</dbReference>
<evidence type="ECO:0000256" key="1">
    <source>
        <dbReference type="ARBA" id="ARBA00005028"/>
    </source>
</evidence>
<dbReference type="EC" id="5.1.3.3" evidence="5"/>
<dbReference type="NCBIfam" id="NF008277">
    <property type="entry name" value="PRK11055.1"/>
    <property type="match status" value="1"/>
</dbReference>
<comment type="caution">
    <text evidence="9">The sequence shown here is derived from an EMBL/GenBank/DDBJ whole genome shotgun (WGS) entry which is preliminary data.</text>
</comment>
<dbReference type="InterPro" id="IPR008183">
    <property type="entry name" value="Aldose_1/G6P_1-epimerase"/>
</dbReference>
<sequence length="342" mass="38050">MNISKQPIRDKWTEYTLENDHGMSVSILNYGGIITKIMAPDRAGNIENVVLGYRDYADYEANPNFFGAIIGRVAGRIQGASFELDDDTYNLEKNEGDHHLHGGSNGFHSVIWKVEPFQNNGAVGLKLSHTSRDSDSNYPGNVDVSVTYTLLSNNDLILDYEASTDETTPLTLTNHSYFNLNGDLKATVDQHHVTFDSDKIIELDDELIPTGNGLKTAGTTFDFRKGRLLGDGFHDQLKQHAIAGSGYDHYFLFADKGKVVVREQQSGRMMTVKTNQPGMVMYTGNGLDDQSQLREGVSAKHLGVCFETQGTPASLKHDFPSIMLQQGEMYKKRTVFSFDVFT</sequence>
<keyword evidence="4 5" id="KW-0119">Carbohydrate metabolism</keyword>
<dbReference type="CDD" id="cd09019">
    <property type="entry name" value="galactose_mutarotase_like"/>
    <property type="match status" value="1"/>
</dbReference>
<dbReference type="SUPFAM" id="SSF74650">
    <property type="entry name" value="Galactose mutarotase-like"/>
    <property type="match status" value="1"/>
</dbReference>
<reference evidence="9" key="1">
    <citation type="journal article" date="2014" name="Int. J. Syst. Evol. Microbiol.">
        <title>Complete genome sequence of Corynebacterium casei LMG S-19264T (=DSM 44701T), isolated from a smear-ripened cheese.</title>
        <authorList>
            <consortium name="US DOE Joint Genome Institute (JGI-PGF)"/>
            <person name="Walter F."/>
            <person name="Albersmeier A."/>
            <person name="Kalinowski J."/>
            <person name="Ruckert C."/>
        </authorList>
    </citation>
    <scope>NUCLEOTIDE SEQUENCE</scope>
    <source>
        <strain evidence="9">CGMCC 1.15454</strain>
    </source>
</reference>
<evidence type="ECO:0000313" key="10">
    <source>
        <dbReference type="Proteomes" id="UP000621492"/>
    </source>
</evidence>
<dbReference type="GO" id="GO:0005737">
    <property type="term" value="C:cytoplasm"/>
    <property type="evidence" value="ECO:0007669"/>
    <property type="project" value="TreeGrafter"/>
</dbReference>
<dbReference type="PANTHER" id="PTHR10091:SF0">
    <property type="entry name" value="GALACTOSE MUTAROTASE"/>
    <property type="match status" value="1"/>
</dbReference>
<dbReference type="EMBL" id="BMJD01000023">
    <property type="protein sequence ID" value="GGB48490.1"/>
    <property type="molecule type" value="Genomic_DNA"/>
</dbReference>
<dbReference type="Gene3D" id="2.70.98.10">
    <property type="match status" value="1"/>
</dbReference>
<dbReference type="RefSeq" id="WP_088052782.1">
    <property type="nucleotide sequence ID" value="NZ_BMJD01000023.1"/>
</dbReference>
<organism evidence="9 10">
    <name type="scientific">Lentibacillus populi</name>
    <dbReference type="NCBI Taxonomy" id="1827502"/>
    <lineage>
        <taxon>Bacteria</taxon>
        <taxon>Bacillati</taxon>
        <taxon>Bacillota</taxon>
        <taxon>Bacilli</taxon>
        <taxon>Bacillales</taxon>
        <taxon>Bacillaceae</taxon>
        <taxon>Lentibacillus</taxon>
    </lineage>
</organism>
<dbReference type="GO" id="GO:0006006">
    <property type="term" value="P:glucose metabolic process"/>
    <property type="evidence" value="ECO:0007669"/>
    <property type="project" value="TreeGrafter"/>
</dbReference>
<feature type="active site" description="Proton donor" evidence="6">
    <location>
        <position position="175"/>
    </location>
</feature>
<evidence type="ECO:0000256" key="7">
    <source>
        <dbReference type="PIRSR" id="PIRSR005096-2"/>
    </source>
</evidence>
<comment type="catalytic activity">
    <reaction evidence="5">
        <text>alpha-D-glucose = beta-D-glucose</text>
        <dbReference type="Rhea" id="RHEA:10264"/>
        <dbReference type="ChEBI" id="CHEBI:15903"/>
        <dbReference type="ChEBI" id="CHEBI:17925"/>
        <dbReference type="EC" id="5.1.3.3"/>
    </reaction>
</comment>
<evidence type="ECO:0000256" key="5">
    <source>
        <dbReference type="PIRNR" id="PIRNR005096"/>
    </source>
</evidence>
<evidence type="ECO:0000256" key="8">
    <source>
        <dbReference type="PIRSR" id="PIRSR005096-3"/>
    </source>
</evidence>
<dbReference type="Pfam" id="PF01263">
    <property type="entry name" value="Aldose_epim"/>
    <property type="match status" value="1"/>
</dbReference>
<feature type="binding site" evidence="7">
    <location>
        <position position="248"/>
    </location>
    <ligand>
        <name>beta-D-galactose</name>
        <dbReference type="ChEBI" id="CHEBI:27667"/>
    </ligand>
</feature>
<dbReference type="InterPro" id="IPR014718">
    <property type="entry name" value="GH-type_carb-bd"/>
</dbReference>
<feature type="active site" description="Proton acceptor" evidence="6">
    <location>
        <position position="307"/>
    </location>
</feature>